<dbReference type="OrthoDB" id="9969640at2"/>
<accession>A0A2N0X7Q2</accession>
<keyword evidence="1" id="KW-1133">Transmembrane helix</keyword>
<feature type="transmembrane region" description="Helical" evidence="1">
    <location>
        <begin position="37"/>
        <end position="58"/>
    </location>
</feature>
<dbReference type="Proteomes" id="UP000233249">
    <property type="component" value="Unassembled WGS sequence"/>
</dbReference>
<evidence type="ECO:0000313" key="2">
    <source>
        <dbReference type="EMBL" id="PKF68709.1"/>
    </source>
</evidence>
<feature type="transmembrane region" description="Helical" evidence="1">
    <location>
        <begin position="12"/>
        <end position="31"/>
    </location>
</feature>
<dbReference type="RefSeq" id="WP_101173568.1">
    <property type="nucleotide sequence ID" value="NZ_JAKRKB010000003.1"/>
</dbReference>
<feature type="transmembrane region" description="Helical" evidence="1">
    <location>
        <begin position="70"/>
        <end position="95"/>
    </location>
</feature>
<evidence type="ECO:0000313" key="3">
    <source>
        <dbReference type="Proteomes" id="UP000233249"/>
    </source>
</evidence>
<feature type="transmembrane region" description="Helical" evidence="1">
    <location>
        <begin position="190"/>
        <end position="209"/>
    </location>
</feature>
<keyword evidence="1" id="KW-0812">Transmembrane</keyword>
<organism evidence="2 3">
    <name type="scientific">Corynebacterium mastitidis</name>
    <dbReference type="NCBI Taxonomy" id="161890"/>
    <lineage>
        <taxon>Bacteria</taxon>
        <taxon>Bacillati</taxon>
        <taxon>Actinomycetota</taxon>
        <taxon>Actinomycetes</taxon>
        <taxon>Mycobacteriales</taxon>
        <taxon>Corynebacteriaceae</taxon>
        <taxon>Corynebacterium</taxon>
    </lineage>
</organism>
<comment type="caution">
    <text evidence="2">The sequence shown here is derived from an EMBL/GenBank/DDBJ whole genome shotgun (WGS) entry which is preliminary data.</text>
</comment>
<proteinExistence type="predicted"/>
<evidence type="ECO:0000256" key="1">
    <source>
        <dbReference type="SAM" id="Phobius"/>
    </source>
</evidence>
<dbReference type="EMBL" id="PJAF01000013">
    <property type="protein sequence ID" value="PKF68709.1"/>
    <property type="molecule type" value="Genomic_DNA"/>
</dbReference>
<protein>
    <submittedName>
        <fullName evidence="2">Uncharacterized protein</fullName>
    </submittedName>
</protein>
<gene>
    <name evidence="2" type="ORF">CXB45_05595</name>
</gene>
<keyword evidence="1" id="KW-0472">Membrane</keyword>
<feature type="transmembrane region" description="Helical" evidence="1">
    <location>
        <begin position="156"/>
        <end position="178"/>
    </location>
</feature>
<name>A0A2N0X7Q2_9CORY</name>
<sequence>MLKVFSQPSRRVFVVGTLLVAVVVGLGNTFAPEGDTWNFFVLPAAAFSLFVVSGFDLRAHLSLGVTWRQWIASAALTAAAVAAALGAVAAVTSYFNGYYGSFVVRAVPSRFTLENTLHPAVGLFLTFTVFFVVLFFFAACGIAVGSFASTNMSVFLILPAVLALFFFGGAFLGVGMSTFHLDLPAPVPGVYVYLIPASALIFGLTALGARRGL</sequence>
<dbReference type="AlphaFoldDB" id="A0A2N0X7Q2"/>
<reference evidence="2 3" key="1">
    <citation type="submission" date="2017-12" db="EMBL/GenBank/DDBJ databases">
        <title>Corynebacterium mastitidis 16-1433 Genome.</title>
        <authorList>
            <person name="Gulvik C.A."/>
        </authorList>
    </citation>
    <scope>NUCLEOTIDE SEQUENCE [LARGE SCALE GENOMIC DNA]</scope>
    <source>
        <strain evidence="2 3">16-1433</strain>
    </source>
</reference>
<feature type="transmembrane region" description="Helical" evidence="1">
    <location>
        <begin position="120"/>
        <end position="144"/>
    </location>
</feature>
<dbReference type="STRING" id="1121365.GCA_000375365_01195"/>